<dbReference type="GO" id="GO:0046872">
    <property type="term" value="F:metal ion binding"/>
    <property type="evidence" value="ECO:0007669"/>
    <property type="project" value="UniProtKB-KW"/>
</dbReference>
<accession>A0A0U1L328</accession>
<keyword evidence="3" id="KW-0819">tRNA processing</keyword>
<dbReference type="Proteomes" id="UP000049855">
    <property type="component" value="Unassembled WGS sequence"/>
</dbReference>
<keyword evidence="6" id="KW-0012">Acyltransferase</keyword>
<evidence type="ECO:0000256" key="3">
    <source>
        <dbReference type="ARBA" id="ARBA00022694"/>
    </source>
</evidence>
<dbReference type="Pfam" id="PF00814">
    <property type="entry name" value="TsaD"/>
    <property type="match status" value="1"/>
</dbReference>
<keyword evidence="4" id="KW-0479">Metal-binding</keyword>
<dbReference type="AlphaFoldDB" id="A0A0U1L328"/>
<dbReference type="RefSeq" id="WP_021170062.1">
    <property type="nucleotide sequence ID" value="NZ_CTRP01000014.1"/>
</dbReference>
<dbReference type="Gene3D" id="3.30.420.40">
    <property type="match status" value="2"/>
</dbReference>
<feature type="domain" description="Gcp-like" evidence="8">
    <location>
        <begin position="52"/>
        <end position="314"/>
    </location>
</feature>
<evidence type="ECO:0000256" key="2">
    <source>
        <dbReference type="ARBA" id="ARBA00022679"/>
    </source>
</evidence>
<evidence type="ECO:0000259" key="8">
    <source>
        <dbReference type="Pfam" id="PF00814"/>
    </source>
</evidence>
<dbReference type="InterPro" id="IPR043129">
    <property type="entry name" value="ATPase_NBD"/>
</dbReference>
<reference evidence="10" key="1">
    <citation type="submission" date="2015-03" db="EMBL/GenBank/DDBJ databases">
        <authorList>
            <person name="Nijsse Bart"/>
        </authorList>
    </citation>
    <scope>NUCLEOTIDE SEQUENCE [LARGE SCALE GENOMIC DNA]</scope>
</reference>
<evidence type="ECO:0000256" key="1">
    <source>
        <dbReference type="ARBA" id="ARBA00012156"/>
    </source>
</evidence>
<keyword evidence="2" id="KW-0808">Transferase</keyword>
<keyword evidence="5" id="KW-0408">Iron</keyword>
<keyword evidence="10" id="KW-1185">Reference proteome</keyword>
<evidence type="ECO:0000313" key="9">
    <source>
        <dbReference type="EMBL" id="CQR74060.1"/>
    </source>
</evidence>
<dbReference type="SUPFAM" id="SSF53067">
    <property type="entry name" value="Actin-like ATPase domain"/>
    <property type="match status" value="1"/>
</dbReference>
<dbReference type="EMBL" id="CTRP01000014">
    <property type="protein sequence ID" value="CQR74060.1"/>
    <property type="molecule type" value="Genomic_DNA"/>
</dbReference>
<dbReference type="EC" id="2.3.1.234" evidence="1"/>
<evidence type="ECO:0000256" key="7">
    <source>
        <dbReference type="ARBA" id="ARBA00048117"/>
    </source>
</evidence>
<gene>
    <name evidence="9" type="ORF">SpAn4DRAFT_0522</name>
</gene>
<dbReference type="GO" id="GO:0061711">
    <property type="term" value="F:tRNA N(6)-L-threonylcarbamoyladenine synthase activity"/>
    <property type="evidence" value="ECO:0007669"/>
    <property type="project" value="UniProtKB-EC"/>
</dbReference>
<dbReference type="InterPro" id="IPR017861">
    <property type="entry name" value="KAE1/TsaD"/>
</dbReference>
<organism evidence="9 10">
    <name type="scientific">Sporomusa ovata</name>
    <dbReference type="NCBI Taxonomy" id="2378"/>
    <lineage>
        <taxon>Bacteria</taxon>
        <taxon>Bacillati</taxon>
        <taxon>Bacillota</taxon>
        <taxon>Negativicutes</taxon>
        <taxon>Selenomonadales</taxon>
        <taxon>Sporomusaceae</taxon>
        <taxon>Sporomusa</taxon>
    </lineage>
</organism>
<protein>
    <recommendedName>
        <fullName evidence="1">N(6)-L-threonylcarbamoyladenine synthase</fullName>
        <ecNumber evidence="1">2.3.1.234</ecNumber>
    </recommendedName>
</protein>
<dbReference type="PANTHER" id="PTHR11735:SF6">
    <property type="entry name" value="TRNA N6-ADENOSINE THREONYLCARBAMOYLTRANSFERASE, MITOCHONDRIAL"/>
    <property type="match status" value="1"/>
</dbReference>
<evidence type="ECO:0000256" key="6">
    <source>
        <dbReference type="ARBA" id="ARBA00023315"/>
    </source>
</evidence>
<evidence type="ECO:0000256" key="5">
    <source>
        <dbReference type="ARBA" id="ARBA00023004"/>
    </source>
</evidence>
<name>A0A0U1L328_9FIRM</name>
<sequence length="322" mass="34571">MTNVVLGIDTSCYTTSVAILDEQARLIADCRRMLSVKAGKRGLQQSEMVFQHTRNLPELFLQACQKLDKPICFKAIGVSAFPRPLPDSYMPAFLVGEGYAKVLALIQNIPLYRISHQENHVFAGLRSAGGPVASSFLAIHLSGGTTEIVRVANDASAPDSRRLSISILGGTLDIHAGQLVDRIGVLLGLKFPAGLHLESLAAENHEQAITIPITVRKACVSFAGPETHIRKLAAQGIAPAIIAASVELCIAKAVTAMIKQTISSTGLTDVLLVGGVTANQYIRKYLRNQLEETLLAKLYFPEPSYSPDNATGAAYFALASQY</sequence>
<proteinExistence type="predicted"/>
<dbReference type="PANTHER" id="PTHR11735">
    <property type="entry name" value="TRNA N6-ADENOSINE THREONYLCARBAMOYLTRANSFERASE"/>
    <property type="match status" value="1"/>
</dbReference>
<dbReference type="PRINTS" id="PR00789">
    <property type="entry name" value="OSIALOPTASE"/>
</dbReference>
<dbReference type="GO" id="GO:0008033">
    <property type="term" value="P:tRNA processing"/>
    <property type="evidence" value="ECO:0007669"/>
    <property type="project" value="UniProtKB-KW"/>
</dbReference>
<evidence type="ECO:0000313" key="10">
    <source>
        <dbReference type="Proteomes" id="UP000049855"/>
    </source>
</evidence>
<comment type="catalytic activity">
    <reaction evidence="7">
        <text>L-threonylcarbamoyladenylate + adenosine(37) in tRNA = N(6)-L-threonylcarbamoyladenosine(37) in tRNA + AMP + H(+)</text>
        <dbReference type="Rhea" id="RHEA:37059"/>
        <dbReference type="Rhea" id="RHEA-COMP:10162"/>
        <dbReference type="Rhea" id="RHEA-COMP:10163"/>
        <dbReference type="ChEBI" id="CHEBI:15378"/>
        <dbReference type="ChEBI" id="CHEBI:73682"/>
        <dbReference type="ChEBI" id="CHEBI:74411"/>
        <dbReference type="ChEBI" id="CHEBI:74418"/>
        <dbReference type="ChEBI" id="CHEBI:456215"/>
        <dbReference type="EC" id="2.3.1.234"/>
    </reaction>
</comment>
<evidence type="ECO:0000256" key="4">
    <source>
        <dbReference type="ARBA" id="ARBA00022723"/>
    </source>
</evidence>
<dbReference type="InterPro" id="IPR000905">
    <property type="entry name" value="Gcp-like_dom"/>
</dbReference>